<dbReference type="PRINTS" id="PR01908">
    <property type="entry name" value="ADSPHPHTASE"/>
</dbReference>
<comment type="function">
    <text evidence="11">Dual specificity phosphatase able to dephosphorylate phosphotyrosine, phosphoserine and phosphothreonine residues within the same substrate, with a preference for phosphotyrosine as a substrate. Involved in the modulation of AMPK and MAPK1/2 signaling pathways.</text>
</comment>
<evidence type="ECO:0000313" key="19">
    <source>
        <dbReference type="EMBL" id="KPP73531.1"/>
    </source>
</evidence>
<feature type="domain" description="Tyrosine specific protein phosphatases" evidence="18">
    <location>
        <begin position="98"/>
        <end position="155"/>
    </location>
</feature>
<comment type="subunit">
    <text evidence="10">Interacts with HSF4.</text>
</comment>
<evidence type="ECO:0000256" key="11">
    <source>
        <dbReference type="ARBA" id="ARBA00045755"/>
    </source>
</evidence>
<dbReference type="GO" id="GO:0008138">
    <property type="term" value="F:protein tyrosine/serine/threonine phosphatase activity"/>
    <property type="evidence" value="ECO:0007669"/>
    <property type="project" value="UniProtKB-UniRule"/>
</dbReference>
<dbReference type="GO" id="GO:0004722">
    <property type="term" value="F:protein serine/threonine phosphatase activity"/>
    <property type="evidence" value="ECO:0007669"/>
    <property type="project" value="UniProtKB-EC"/>
</dbReference>
<evidence type="ECO:0000256" key="2">
    <source>
        <dbReference type="ARBA" id="ARBA00004496"/>
    </source>
</evidence>
<dbReference type="PROSITE" id="PS50054">
    <property type="entry name" value="TYR_PHOSPHATASE_DUAL"/>
    <property type="match status" value="1"/>
</dbReference>
<evidence type="ECO:0000256" key="5">
    <source>
        <dbReference type="ARBA" id="ARBA00022490"/>
    </source>
</evidence>
<dbReference type="EC" id="3.1.3.16" evidence="16"/>
<protein>
    <recommendedName>
        <fullName evidence="16">Dual specificity protein phosphatase</fullName>
        <ecNumber evidence="16">3.1.3.16</ecNumber>
        <ecNumber evidence="16">3.1.3.48</ecNumber>
    </recommendedName>
</protein>
<name>A0A0P7XDX1_SCLFO</name>
<evidence type="ECO:0000256" key="10">
    <source>
        <dbReference type="ARBA" id="ARBA00038621"/>
    </source>
</evidence>
<dbReference type="PRINTS" id="PR01909">
    <property type="entry name" value="ADSPHPHTASEA"/>
</dbReference>
<evidence type="ECO:0000256" key="3">
    <source>
        <dbReference type="ARBA" id="ARBA00004555"/>
    </source>
</evidence>
<gene>
    <name evidence="20" type="primary">DUSP26</name>
    <name evidence="19" type="ORF">Z043_107382</name>
</gene>
<dbReference type="STRING" id="113540.ENSSFOP00015063381"/>
<dbReference type="Proteomes" id="UP000694397">
    <property type="component" value="Chromosome 12"/>
</dbReference>
<evidence type="ECO:0000256" key="8">
    <source>
        <dbReference type="ARBA" id="ARBA00023034"/>
    </source>
</evidence>
<dbReference type="GO" id="GO:0043409">
    <property type="term" value="P:negative regulation of MAPK cascade"/>
    <property type="evidence" value="ECO:0007669"/>
    <property type="project" value="TreeGrafter"/>
</dbReference>
<dbReference type="GO" id="GO:0004725">
    <property type="term" value="F:protein tyrosine phosphatase activity"/>
    <property type="evidence" value="ECO:0007669"/>
    <property type="project" value="UniProtKB-EC"/>
</dbReference>
<evidence type="ECO:0000256" key="6">
    <source>
        <dbReference type="ARBA" id="ARBA00022801"/>
    </source>
</evidence>
<dbReference type="Pfam" id="PF00782">
    <property type="entry name" value="DSPc"/>
    <property type="match status" value="1"/>
</dbReference>
<reference evidence="19 21" key="1">
    <citation type="submission" date="2015-08" db="EMBL/GenBank/DDBJ databases">
        <title>The genome of the Asian arowana (Scleropages formosus).</title>
        <authorList>
            <person name="Tan M.H."/>
            <person name="Gan H.M."/>
            <person name="Croft L.J."/>
            <person name="Austin C.M."/>
        </authorList>
    </citation>
    <scope>NUCLEOTIDE SEQUENCE [LARGE SCALE GENOMIC DNA]</scope>
    <source>
        <strain evidence="19">Aro1</strain>
    </source>
</reference>
<dbReference type="InterPro" id="IPR000340">
    <property type="entry name" value="Dual-sp_phosphatase_cat-dom"/>
</dbReference>
<dbReference type="InterPro" id="IPR000387">
    <property type="entry name" value="Tyr_Pase_dom"/>
</dbReference>
<comment type="catalytic activity">
    <reaction evidence="12 16">
        <text>O-phospho-L-seryl-[protein] + H2O = L-seryl-[protein] + phosphate</text>
        <dbReference type="Rhea" id="RHEA:20629"/>
        <dbReference type="Rhea" id="RHEA-COMP:9863"/>
        <dbReference type="Rhea" id="RHEA-COMP:11604"/>
        <dbReference type="ChEBI" id="CHEBI:15377"/>
        <dbReference type="ChEBI" id="CHEBI:29999"/>
        <dbReference type="ChEBI" id="CHEBI:43474"/>
        <dbReference type="ChEBI" id="CHEBI:83421"/>
        <dbReference type="EC" id="3.1.3.16"/>
    </reaction>
</comment>
<dbReference type="Proteomes" id="UP000034805">
    <property type="component" value="Unassembled WGS sequence"/>
</dbReference>
<dbReference type="InterPro" id="IPR020405">
    <property type="entry name" value="Atypical_DUSP_subfamA"/>
</dbReference>
<dbReference type="AlphaFoldDB" id="A0A0P7XDX1"/>
<dbReference type="PANTHER" id="PTHR45682">
    <property type="entry name" value="AGAP008228-PA"/>
    <property type="match status" value="1"/>
</dbReference>
<dbReference type="OrthoDB" id="2017893at2759"/>
<comment type="function">
    <text evidence="16">Dual specificity phosphatase able to dephosphorylate phosphotyrosine, phosphoserine and phosphothreonine residues, with a preference for phosphotyrosine as a substrate.</text>
</comment>
<evidence type="ECO:0000256" key="13">
    <source>
        <dbReference type="ARBA" id="ARBA00048336"/>
    </source>
</evidence>
<reference evidence="20 22" key="2">
    <citation type="submission" date="2019-04" db="EMBL/GenBank/DDBJ databases">
        <authorList>
            <consortium name="Wellcome Sanger Institute Data Sharing"/>
        </authorList>
    </citation>
    <scope>NUCLEOTIDE SEQUENCE [LARGE SCALE GENOMIC DNA]</scope>
</reference>
<proteinExistence type="inferred from homology"/>
<dbReference type="InterPro" id="IPR016130">
    <property type="entry name" value="Tyr_Pase_AS"/>
</dbReference>
<dbReference type="GO" id="GO:0033549">
    <property type="term" value="F:MAP kinase phosphatase activity"/>
    <property type="evidence" value="ECO:0007669"/>
    <property type="project" value="TreeGrafter"/>
</dbReference>
<dbReference type="PROSITE" id="PS50056">
    <property type="entry name" value="TYR_PHOSPHATASE_2"/>
    <property type="match status" value="1"/>
</dbReference>
<dbReference type="Gene3D" id="3.90.190.10">
    <property type="entry name" value="Protein tyrosine phosphatase superfamily"/>
    <property type="match status" value="1"/>
</dbReference>
<organism evidence="19 21">
    <name type="scientific">Scleropages formosus</name>
    <name type="common">Asian bonytongue</name>
    <name type="synonym">Osteoglossum formosum</name>
    <dbReference type="NCBI Taxonomy" id="113540"/>
    <lineage>
        <taxon>Eukaryota</taxon>
        <taxon>Metazoa</taxon>
        <taxon>Chordata</taxon>
        <taxon>Craniata</taxon>
        <taxon>Vertebrata</taxon>
        <taxon>Euteleostomi</taxon>
        <taxon>Actinopterygii</taxon>
        <taxon>Neopterygii</taxon>
        <taxon>Teleostei</taxon>
        <taxon>Osteoglossocephala</taxon>
        <taxon>Osteoglossomorpha</taxon>
        <taxon>Osteoglossiformes</taxon>
        <taxon>Osteoglossidae</taxon>
        <taxon>Scleropages</taxon>
    </lineage>
</organism>
<keyword evidence="6 16" id="KW-0378">Hydrolase</keyword>
<evidence type="ECO:0000259" key="18">
    <source>
        <dbReference type="PROSITE" id="PS50056"/>
    </source>
</evidence>
<evidence type="ECO:0000256" key="9">
    <source>
        <dbReference type="ARBA" id="ARBA00023242"/>
    </source>
</evidence>
<dbReference type="EMBL" id="JARO02002102">
    <property type="protein sequence ID" value="KPP73531.1"/>
    <property type="molecule type" value="Genomic_DNA"/>
</dbReference>
<dbReference type="GeneTree" id="ENSGT00940000158107"/>
<keyword evidence="5" id="KW-0963">Cytoplasm</keyword>
<accession>A0A0P7XDX1</accession>
<evidence type="ECO:0000256" key="7">
    <source>
        <dbReference type="ARBA" id="ARBA00022912"/>
    </source>
</evidence>
<feature type="active site" description="Phosphocysteine intermediate" evidence="15">
    <location>
        <position position="121"/>
    </location>
</feature>
<dbReference type="GO" id="GO:0005794">
    <property type="term" value="C:Golgi apparatus"/>
    <property type="evidence" value="ECO:0007669"/>
    <property type="project" value="UniProtKB-SubCell"/>
</dbReference>
<comment type="catalytic activity">
    <reaction evidence="13 16">
        <text>O-phospho-L-threonyl-[protein] + H2O = L-threonyl-[protein] + phosphate</text>
        <dbReference type="Rhea" id="RHEA:47004"/>
        <dbReference type="Rhea" id="RHEA-COMP:11060"/>
        <dbReference type="Rhea" id="RHEA-COMP:11605"/>
        <dbReference type="ChEBI" id="CHEBI:15377"/>
        <dbReference type="ChEBI" id="CHEBI:30013"/>
        <dbReference type="ChEBI" id="CHEBI:43474"/>
        <dbReference type="ChEBI" id="CHEBI:61977"/>
        <dbReference type="EC" id="3.1.3.16"/>
    </reaction>
</comment>
<keyword evidence="9" id="KW-0539">Nucleus</keyword>
<feature type="domain" description="Tyrosine-protein phosphatase" evidence="17">
    <location>
        <begin position="30"/>
        <end position="176"/>
    </location>
</feature>
<evidence type="ECO:0000313" key="20">
    <source>
        <dbReference type="Ensembl" id="ENSSFOP00015063381.1"/>
    </source>
</evidence>
<dbReference type="InterPro" id="IPR020422">
    <property type="entry name" value="TYR_PHOSPHATASE_DUAL_dom"/>
</dbReference>
<comment type="subcellular location">
    <subcellularLocation>
        <location evidence="2">Cytoplasm</location>
    </subcellularLocation>
    <subcellularLocation>
        <location evidence="3">Golgi apparatus</location>
    </subcellularLocation>
    <subcellularLocation>
        <location evidence="1">Nucleus</location>
    </subcellularLocation>
</comment>
<evidence type="ECO:0000256" key="12">
    <source>
        <dbReference type="ARBA" id="ARBA00047761"/>
    </source>
</evidence>
<evidence type="ECO:0000259" key="17">
    <source>
        <dbReference type="PROSITE" id="PS50054"/>
    </source>
</evidence>
<dbReference type="PROSITE" id="PS00383">
    <property type="entry name" value="TYR_PHOSPHATASE_1"/>
    <property type="match status" value="1"/>
</dbReference>
<sequence>MAFRSSSSSSPVLTVFELEQLLYKGKCTCNHADEVWPNLYLGDQQMADNRSGLSRLGITHILNCAHSKWRGGADYYKGMGITYEGIEAHDSPTYDMSVNFNLAADFIHKALSSGGKILVHCAVGVSRSATLVLAYLMLRQHMTLVDAINTVKERRGIIPNRGFLRQLSNLDRTLHGRHRI</sequence>
<evidence type="ECO:0000313" key="21">
    <source>
        <dbReference type="Proteomes" id="UP000034805"/>
    </source>
</evidence>
<dbReference type="EC" id="3.1.3.48" evidence="16"/>
<evidence type="ECO:0000256" key="4">
    <source>
        <dbReference type="ARBA" id="ARBA00008601"/>
    </source>
</evidence>
<evidence type="ECO:0000256" key="15">
    <source>
        <dbReference type="PIRSR" id="PIRSR620405-1"/>
    </source>
</evidence>
<dbReference type="InterPro" id="IPR029021">
    <property type="entry name" value="Prot-tyrosine_phosphatase-like"/>
</dbReference>
<keyword evidence="7 16" id="KW-0904">Protein phosphatase</keyword>
<evidence type="ECO:0000256" key="16">
    <source>
        <dbReference type="RuleBase" id="RU366038"/>
    </source>
</evidence>
<dbReference type="SMART" id="SM00195">
    <property type="entry name" value="DSPc"/>
    <property type="match status" value="1"/>
</dbReference>
<dbReference type="FunFam" id="3.90.190.10:FF:000037">
    <property type="entry name" value="dual specificity protein phosphatase 26"/>
    <property type="match status" value="1"/>
</dbReference>
<dbReference type="PANTHER" id="PTHR45682:SF8">
    <property type="entry name" value="DUAL SPECIFICITY PROTEIN PHOSPHATASE 26"/>
    <property type="match status" value="1"/>
</dbReference>
<evidence type="ECO:0000256" key="14">
    <source>
        <dbReference type="ARBA" id="ARBA00051722"/>
    </source>
</evidence>
<evidence type="ECO:0000313" key="22">
    <source>
        <dbReference type="Proteomes" id="UP000694397"/>
    </source>
</evidence>
<dbReference type="SUPFAM" id="SSF52799">
    <property type="entry name" value="(Phosphotyrosine protein) phosphatases II"/>
    <property type="match status" value="1"/>
</dbReference>
<reference evidence="20" key="3">
    <citation type="submission" date="2025-05" db="UniProtKB">
        <authorList>
            <consortium name="Ensembl"/>
        </authorList>
    </citation>
    <scope>IDENTIFICATION</scope>
</reference>
<comment type="catalytic activity">
    <reaction evidence="14 16">
        <text>O-phospho-L-tyrosyl-[protein] + H2O = L-tyrosyl-[protein] + phosphate</text>
        <dbReference type="Rhea" id="RHEA:10684"/>
        <dbReference type="Rhea" id="RHEA-COMP:10136"/>
        <dbReference type="Rhea" id="RHEA-COMP:20101"/>
        <dbReference type="ChEBI" id="CHEBI:15377"/>
        <dbReference type="ChEBI" id="CHEBI:43474"/>
        <dbReference type="ChEBI" id="CHEBI:46858"/>
        <dbReference type="ChEBI" id="CHEBI:61978"/>
        <dbReference type="EC" id="3.1.3.48"/>
    </reaction>
</comment>
<keyword evidence="22" id="KW-1185">Reference proteome</keyword>
<evidence type="ECO:0000256" key="1">
    <source>
        <dbReference type="ARBA" id="ARBA00004123"/>
    </source>
</evidence>
<dbReference type="Ensembl" id="ENSSFOT00015052146.1">
    <property type="protein sequence ID" value="ENSSFOP00015063381.1"/>
    <property type="gene ID" value="ENSSFOG00015031742.1"/>
</dbReference>
<dbReference type="KEGG" id="sfm:108940355"/>
<dbReference type="GO" id="GO:0005634">
    <property type="term" value="C:nucleus"/>
    <property type="evidence" value="ECO:0007669"/>
    <property type="project" value="UniProtKB-SubCell"/>
</dbReference>
<keyword evidence="8" id="KW-0333">Golgi apparatus</keyword>
<comment type="similarity">
    <text evidence="4 16">Belongs to the protein-tyrosine phosphatase family. Non-receptor class dual specificity subfamily.</text>
</comment>